<dbReference type="EMBL" id="AP023368">
    <property type="protein sequence ID" value="BCJ97362.1"/>
    <property type="molecule type" value="Genomic_DNA"/>
</dbReference>
<dbReference type="PANTHER" id="PTHR37422:SF17">
    <property type="entry name" value="O-ANTIGEN LIGASE"/>
    <property type="match status" value="1"/>
</dbReference>
<evidence type="ECO:0000256" key="1">
    <source>
        <dbReference type="ARBA" id="ARBA00004141"/>
    </source>
</evidence>
<dbReference type="RefSeq" id="WP_185257798.1">
    <property type="nucleotide sequence ID" value="NZ_AP023368.1"/>
</dbReference>
<feature type="transmembrane region" description="Helical" evidence="5">
    <location>
        <begin position="84"/>
        <end position="105"/>
    </location>
</feature>
<evidence type="ECO:0000256" key="2">
    <source>
        <dbReference type="ARBA" id="ARBA00022692"/>
    </source>
</evidence>
<dbReference type="PANTHER" id="PTHR37422">
    <property type="entry name" value="TEICHURONIC ACID BIOSYNTHESIS PROTEIN TUAE"/>
    <property type="match status" value="1"/>
</dbReference>
<name>A0A7I8DG40_9FIRM</name>
<keyword evidence="3 5" id="KW-1133">Transmembrane helix</keyword>
<keyword evidence="4 5" id="KW-0472">Membrane</keyword>
<keyword evidence="2 5" id="KW-0812">Transmembrane</keyword>
<evidence type="ECO:0000256" key="5">
    <source>
        <dbReference type="SAM" id="Phobius"/>
    </source>
</evidence>
<feature type="transmembrane region" description="Helical" evidence="5">
    <location>
        <begin position="36"/>
        <end position="55"/>
    </location>
</feature>
<gene>
    <name evidence="7" type="ORF">bsdcttw_04030</name>
</gene>
<evidence type="ECO:0000313" key="7">
    <source>
        <dbReference type="EMBL" id="BCJ97362.1"/>
    </source>
</evidence>
<feature type="transmembrane region" description="Helical" evidence="5">
    <location>
        <begin position="387"/>
        <end position="404"/>
    </location>
</feature>
<keyword evidence="8" id="KW-1185">Reference proteome</keyword>
<sequence>MKEINSSIVNNKLMTNIFLGTIVLILLLQNGPLHNMPIILIIIPIFFCGQKFVLLVGKNEKYVIYYGLYLLAVTLFNINKNYDLNYTINLLLQYLLIYISVKIVIQKINKKDVLLFFRNIGIVISLLCLPEAITGVHFIANFLGKQLGSTTARVVSIFNHPIICGCFLVITLILIIVYPLKKYSYQIILVSIILVAIVLTQSRSAWLATAISLLAYFVRFHKNKINKKYLIYTCVFIGLIVTGTRIFNHNLFFVIWSFIYNRLNGSFEAGEGHIVRIEIILNAVDYWKENIFSFIFGNGKNYGLLFMKNNPIHKFGTFTWDSAVDNQYITLIFETGIIGLLFIINIILINVKRFVRANKEDKEGIAVSLCLIGNSVCLFFFEGFNYPVLVLVFLIMIFIGDDNARIHSKEIQK</sequence>
<comment type="subcellular location">
    <subcellularLocation>
        <location evidence="1">Membrane</location>
        <topology evidence="1">Multi-pass membrane protein</topology>
    </subcellularLocation>
</comment>
<evidence type="ECO:0000259" key="6">
    <source>
        <dbReference type="Pfam" id="PF04932"/>
    </source>
</evidence>
<evidence type="ECO:0000313" key="8">
    <source>
        <dbReference type="Proteomes" id="UP000515703"/>
    </source>
</evidence>
<dbReference type="InterPro" id="IPR051533">
    <property type="entry name" value="WaaL-like"/>
</dbReference>
<reference evidence="7 8" key="2">
    <citation type="submission" date="2020-08" db="EMBL/GenBank/DDBJ databases">
        <authorList>
            <person name="Ueki A."/>
            <person name="Tonouchi A."/>
        </authorList>
    </citation>
    <scope>NUCLEOTIDE SEQUENCE [LARGE SCALE GENOMIC DNA]</scope>
    <source>
        <strain evidence="7 8">CTTW</strain>
    </source>
</reference>
<evidence type="ECO:0000256" key="3">
    <source>
        <dbReference type="ARBA" id="ARBA00022989"/>
    </source>
</evidence>
<dbReference type="Proteomes" id="UP000515703">
    <property type="component" value="Chromosome"/>
</dbReference>
<dbReference type="InterPro" id="IPR007016">
    <property type="entry name" value="O-antigen_ligase-rel_domated"/>
</dbReference>
<dbReference type="AlphaFoldDB" id="A0A7I8DG40"/>
<feature type="transmembrane region" description="Helical" evidence="5">
    <location>
        <begin position="160"/>
        <end position="178"/>
    </location>
</feature>
<feature type="transmembrane region" description="Helical" evidence="5">
    <location>
        <begin position="117"/>
        <end position="140"/>
    </location>
</feature>
<feature type="transmembrane region" description="Helical" evidence="5">
    <location>
        <begin position="62"/>
        <end position="78"/>
    </location>
</feature>
<dbReference type="Pfam" id="PF04932">
    <property type="entry name" value="Wzy_C"/>
    <property type="match status" value="1"/>
</dbReference>
<feature type="domain" description="O-antigen ligase-related" evidence="6">
    <location>
        <begin position="189"/>
        <end position="344"/>
    </location>
</feature>
<accession>A0A7I8DG40</accession>
<feature type="transmembrane region" description="Helical" evidence="5">
    <location>
        <begin position="183"/>
        <end position="199"/>
    </location>
</feature>
<feature type="transmembrane region" description="Helical" evidence="5">
    <location>
        <begin position="229"/>
        <end position="247"/>
    </location>
</feature>
<evidence type="ECO:0000256" key="4">
    <source>
        <dbReference type="ARBA" id="ARBA00023136"/>
    </source>
</evidence>
<feature type="transmembrane region" description="Helical" evidence="5">
    <location>
        <begin position="12"/>
        <end position="30"/>
    </location>
</feature>
<reference evidence="7 8" key="1">
    <citation type="submission" date="2020-08" db="EMBL/GenBank/DDBJ databases">
        <title>Draft genome sequencing of an Anaerocolumna strain isolated from anoxic soil subjected to BSD treatment.</title>
        <authorList>
            <person name="Uek A."/>
            <person name="Tonouchi A."/>
        </authorList>
    </citation>
    <scope>NUCLEOTIDE SEQUENCE [LARGE SCALE GENOMIC DNA]</scope>
    <source>
        <strain evidence="7 8">CTTW</strain>
    </source>
</reference>
<feature type="transmembrane region" description="Helical" evidence="5">
    <location>
        <begin position="328"/>
        <end position="351"/>
    </location>
</feature>
<dbReference type="KEGG" id="acht:bsdcttw_04030"/>
<organism evidence="7 8">
    <name type="scientific">Anaerocolumna chitinilytica</name>
    <dbReference type="NCBI Taxonomy" id="1727145"/>
    <lineage>
        <taxon>Bacteria</taxon>
        <taxon>Bacillati</taxon>
        <taxon>Bacillota</taxon>
        <taxon>Clostridia</taxon>
        <taxon>Lachnospirales</taxon>
        <taxon>Lachnospiraceae</taxon>
        <taxon>Anaerocolumna</taxon>
    </lineage>
</organism>
<dbReference type="GO" id="GO:0016020">
    <property type="term" value="C:membrane"/>
    <property type="evidence" value="ECO:0007669"/>
    <property type="project" value="UniProtKB-SubCell"/>
</dbReference>
<feature type="transmembrane region" description="Helical" evidence="5">
    <location>
        <begin position="205"/>
        <end position="222"/>
    </location>
</feature>
<proteinExistence type="predicted"/>
<protein>
    <recommendedName>
        <fullName evidence="6">O-antigen ligase-related domain-containing protein</fullName>
    </recommendedName>
</protein>